<keyword evidence="2" id="KW-1185">Reference proteome</keyword>
<dbReference type="OrthoDB" id="3797798at2759"/>
<gene>
    <name evidence="1" type="ORF">P154DRAFT_589961</name>
</gene>
<sequence length="346" mass="40135">MDFVPLTTALPVELVLLIIKYYVSDATIDIYRPNSPRGHICPHATSPTFETAIQALPPPFLHFYMTCLHQATKHFKDSTISDAHLLFLNAKYRPNMPFNKLCESLLGMTMESPDTPTLYNPLNRHGLESVRLNFTCEDYFAFFNVTVPPFDMSDWRDQSPIYALLGEAALLQHTETLILDFSGLYEWAGNPWMYNCVGDPRWDFGDFQFTDWEGNFLPEPRFRTNICTKGLIVDWILTYAYYRGYIRYIPKVYLEGRVQGWVREKWGAVFAQGVEERVFEVTDAEIEDIEKKGMNRRVGESGQILDDPEWRPQDFYAPTCTCRARCETLGKEESVDEDMLELEFVL</sequence>
<dbReference type="AlphaFoldDB" id="A0A6A5WRS4"/>
<proteinExistence type="predicted"/>
<protein>
    <submittedName>
        <fullName evidence="1">Uncharacterized protein</fullName>
    </submittedName>
</protein>
<evidence type="ECO:0000313" key="2">
    <source>
        <dbReference type="Proteomes" id="UP000799779"/>
    </source>
</evidence>
<evidence type="ECO:0000313" key="1">
    <source>
        <dbReference type="EMBL" id="KAF2003644.1"/>
    </source>
</evidence>
<name>A0A6A5WRS4_9PLEO</name>
<dbReference type="Proteomes" id="UP000799779">
    <property type="component" value="Unassembled WGS sequence"/>
</dbReference>
<accession>A0A6A5WRS4</accession>
<dbReference type="EMBL" id="ML977571">
    <property type="protein sequence ID" value="KAF2003644.1"/>
    <property type="molecule type" value="Genomic_DNA"/>
</dbReference>
<reference evidence="1" key="1">
    <citation type="journal article" date="2020" name="Stud. Mycol.">
        <title>101 Dothideomycetes genomes: a test case for predicting lifestyles and emergence of pathogens.</title>
        <authorList>
            <person name="Haridas S."/>
            <person name="Albert R."/>
            <person name="Binder M."/>
            <person name="Bloem J."/>
            <person name="Labutti K."/>
            <person name="Salamov A."/>
            <person name="Andreopoulos B."/>
            <person name="Baker S."/>
            <person name="Barry K."/>
            <person name="Bills G."/>
            <person name="Bluhm B."/>
            <person name="Cannon C."/>
            <person name="Castanera R."/>
            <person name="Culley D."/>
            <person name="Daum C."/>
            <person name="Ezra D."/>
            <person name="Gonzalez J."/>
            <person name="Henrissat B."/>
            <person name="Kuo A."/>
            <person name="Liang C."/>
            <person name="Lipzen A."/>
            <person name="Lutzoni F."/>
            <person name="Magnuson J."/>
            <person name="Mondo S."/>
            <person name="Nolan M."/>
            <person name="Ohm R."/>
            <person name="Pangilinan J."/>
            <person name="Park H.-J."/>
            <person name="Ramirez L."/>
            <person name="Alfaro M."/>
            <person name="Sun H."/>
            <person name="Tritt A."/>
            <person name="Yoshinaga Y."/>
            <person name="Zwiers L.-H."/>
            <person name="Turgeon B."/>
            <person name="Goodwin S."/>
            <person name="Spatafora J."/>
            <person name="Crous P."/>
            <person name="Grigoriev I."/>
        </authorList>
    </citation>
    <scope>NUCLEOTIDE SEQUENCE</scope>
    <source>
        <strain evidence="1">CBS 123094</strain>
    </source>
</reference>
<organism evidence="1 2">
    <name type="scientific">Amniculicola lignicola CBS 123094</name>
    <dbReference type="NCBI Taxonomy" id="1392246"/>
    <lineage>
        <taxon>Eukaryota</taxon>
        <taxon>Fungi</taxon>
        <taxon>Dikarya</taxon>
        <taxon>Ascomycota</taxon>
        <taxon>Pezizomycotina</taxon>
        <taxon>Dothideomycetes</taxon>
        <taxon>Pleosporomycetidae</taxon>
        <taxon>Pleosporales</taxon>
        <taxon>Amniculicolaceae</taxon>
        <taxon>Amniculicola</taxon>
    </lineage>
</organism>